<keyword evidence="3" id="KW-1185">Reference proteome</keyword>
<protein>
    <submittedName>
        <fullName evidence="2">Pimeloyl-ACP methyl ester carboxylesterase</fullName>
    </submittedName>
</protein>
<dbReference type="GO" id="GO:0046503">
    <property type="term" value="P:glycerolipid catabolic process"/>
    <property type="evidence" value="ECO:0007669"/>
    <property type="project" value="TreeGrafter"/>
</dbReference>
<dbReference type="RefSeq" id="WP_106187504.1">
    <property type="nucleotide sequence ID" value="NZ_PVTF01000003.1"/>
</dbReference>
<dbReference type="GO" id="GO:0004806">
    <property type="term" value="F:triacylglycerol lipase activity"/>
    <property type="evidence" value="ECO:0007669"/>
    <property type="project" value="TreeGrafter"/>
</dbReference>
<organism evidence="2 3">
    <name type="scientific">Umezawaea tangerina</name>
    <dbReference type="NCBI Taxonomy" id="84725"/>
    <lineage>
        <taxon>Bacteria</taxon>
        <taxon>Bacillati</taxon>
        <taxon>Actinomycetota</taxon>
        <taxon>Actinomycetes</taxon>
        <taxon>Pseudonocardiales</taxon>
        <taxon>Pseudonocardiaceae</taxon>
        <taxon>Umezawaea</taxon>
    </lineage>
</organism>
<evidence type="ECO:0000313" key="2">
    <source>
        <dbReference type="EMBL" id="PRY44023.1"/>
    </source>
</evidence>
<dbReference type="PANTHER" id="PTHR43433:SF5">
    <property type="entry name" value="AB HYDROLASE-1 DOMAIN-CONTAINING PROTEIN"/>
    <property type="match status" value="1"/>
</dbReference>
<dbReference type="EMBL" id="PVTF01000003">
    <property type="protein sequence ID" value="PRY44023.1"/>
    <property type="molecule type" value="Genomic_DNA"/>
</dbReference>
<dbReference type="InterPro" id="IPR050471">
    <property type="entry name" value="AB_hydrolase"/>
</dbReference>
<name>A0A2T0TED1_9PSEU</name>
<dbReference type="InterPro" id="IPR000073">
    <property type="entry name" value="AB_hydrolase_1"/>
</dbReference>
<dbReference type="PANTHER" id="PTHR43433">
    <property type="entry name" value="HYDROLASE, ALPHA/BETA FOLD FAMILY PROTEIN"/>
    <property type="match status" value="1"/>
</dbReference>
<proteinExistence type="predicted"/>
<dbReference type="Proteomes" id="UP000239494">
    <property type="component" value="Unassembled WGS sequence"/>
</dbReference>
<dbReference type="Gene3D" id="3.40.50.1820">
    <property type="entry name" value="alpha/beta hydrolase"/>
    <property type="match status" value="1"/>
</dbReference>
<evidence type="ECO:0000259" key="1">
    <source>
        <dbReference type="Pfam" id="PF00561"/>
    </source>
</evidence>
<comment type="caution">
    <text evidence="2">The sequence shown here is derived from an EMBL/GenBank/DDBJ whole genome shotgun (WGS) entry which is preliminary data.</text>
</comment>
<sequence>MPRVKFADLELEYDTFGDPADPALVLVMGLGAQMTTWDEGFCRLFADQGFHVVRYDNRDVGLSTWLDLPLPDLPAVAAGDLTTAPYRLADLADDLVGLLDALGIDRAHVVGASMGGMIVQQAAIDHPERLLSLCSIMSTTGDPSVGQGKPEVIATLAQPSPPTREGIIEQRLAASRMTRSPGFDVDDDLARERIAASHDRSHRPLASLRHLAAVLASPDRTPGLRGVTVPTLVVHGSADPLVGVSGGEATAAAVPDAELLVVDGMGHDLPEQVWPTIVEAVTRNAKRASRT</sequence>
<dbReference type="OrthoDB" id="8957634at2"/>
<dbReference type="SUPFAM" id="SSF53474">
    <property type="entry name" value="alpha/beta-Hydrolases"/>
    <property type="match status" value="1"/>
</dbReference>
<dbReference type="InterPro" id="IPR029058">
    <property type="entry name" value="AB_hydrolase_fold"/>
</dbReference>
<dbReference type="Pfam" id="PF00561">
    <property type="entry name" value="Abhydrolase_1"/>
    <property type="match status" value="1"/>
</dbReference>
<dbReference type="AlphaFoldDB" id="A0A2T0TED1"/>
<reference evidence="2 3" key="1">
    <citation type="submission" date="2018-03" db="EMBL/GenBank/DDBJ databases">
        <title>Genomic Encyclopedia of Archaeal and Bacterial Type Strains, Phase II (KMG-II): from individual species to whole genera.</title>
        <authorList>
            <person name="Goeker M."/>
        </authorList>
    </citation>
    <scope>NUCLEOTIDE SEQUENCE [LARGE SCALE GENOMIC DNA]</scope>
    <source>
        <strain evidence="2 3">DSM 44720</strain>
    </source>
</reference>
<feature type="domain" description="AB hydrolase-1" evidence="1">
    <location>
        <begin position="22"/>
        <end position="269"/>
    </location>
</feature>
<evidence type="ECO:0000313" key="3">
    <source>
        <dbReference type="Proteomes" id="UP000239494"/>
    </source>
</evidence>
<gene>
    <name evidence="2" type="ORF">CLV43_103774</name>
</gene>
<accession>A0A2T0TED1</accession>